<dbReference type="InterPro" id="IPR052709">
    <property type="entry name" value="Transposase-MT_Hybrid"/>
</dbReference>
<dbReference type="GO" id="GO:0003697">
    <property type="term" value="F:single-stranded DNA binding"/>
    <property type="evidence" value="ECO:0007669"/>
    <property type="project" value="TreeGrafter"/>
</dbReference>
<dbReference type="GO" id="GO:0003690">
    <property type="term" value="F:double-stranded DNA binding"/>
    <property type="evidence" value="ECO:0007669"/>
    <property type="project" value="TreeGrafter"/>
</dbReference>
<sequence length="219" mass="25079">QSNFLLVLKMSIFVPNKVYVRGILLHYFIQKKSAAEAHRILVQTYGDNALSDTTCRDWFRRFKNNDFQLEDKERSGAPKKFQGKELEQLLDEDPSQTLSEIGKILQVDESTVSNRLKGLGMIQKQGHWVPYELCRSPRRNNEEWRESKSLSSSPIRISRSVKDSCRSMKSLAAARSWLHITRLSPPDFPCEKKTEKLSLEGILDDLLAGISLHFAKPAS</sequence>
<dbReference type="PANTHER" id="PTHR46060:SF2">
    <property type="entry name" value="HISTONE-LYSINE N-METHYLTRANSFERASE SETMAR"/>
    <property type="match status" value="1"/>
</dbReference>
<dbReference type="GO" id="GO:0006303">
    <property type="term" value="P:double-strand break repair via nonhomologous end joining"/>
    <property type="evidence" value="ECO:0007669"/>
    <property type="project" value="TreeGrafter"/>
</dbReference>
<dbReference type="GO" id="GO:0044547">
    <property type="term" value="F:DNA topoisomerase binding"/>
    <property type="evidence" value="ECO:0007669"/>
    <property type="project" value="TreeGrafter"/>
</dbReference>
<gene>
    <name evidence="2" type="ORF">G6Z78_0012293</name>
</gene>
<dbReference type="GO" id="GO:0000014">
    <property type="term" value="F:single-stranded DNA endodeoxyribonuclease activity"/>
    <property type="evidence" value="ECO:0007669"/>
    <property type="project" value="TreeGrafter"/>
</dbReference>
<organism evidence="2 3">
    <name type="scientific">Pseudoatta argentina</name>
    <dbReference type="NCBI Taxonomy" id="621737"/>
    <lineage>
        <taxon>Eukaryota</taxon>
        <taxon>Metazoa</taxon>
        <taxon>Ecdysozoa</taxon>
        <taxon>Arthropoda</taxon>
        <taxon>Hexapoda</taxon>
        <taxon>Insecta</taxon>
        <taxon>Pterygota</taxon>
        <taxon>Neoptera</taxon>
        <taxon>Endopterygota</taxon>
        <taxon>Hymenoptera</taxon>
        <taxon>Apocrita</taxon>
        <taxon>Aculeata</taxon>
        <taxon>Formicoidea</taxon>
        <taxon>Formicidae</taxon>
        <taxon>Myrmicinae</taxon>
        <taxon>Pseudoatta</taxon>
    </lineage>
</organism>
<dbReference type="PANTHER" id="PTHR46060">
    <property type="entry name" value="MARINER MOS1 TRANSPOSASE-LIKE PROTEIN"/>
    <property type="match status" value="1"/>
</dbReference>
<feature type="non-terminal residue" evidence="2">
    <location>
        <position position="1"/>
    </location>
</feature>
<dbReference type="GO" id="GO:0000729">
    <property type="term" value="P:DNA double-strand break processing"/>
    <property type="evidence" value="ECO:0007669"/>
    <property type="project" value="TreeGrafter"/>
</dbReference>
<dbReference type="GO" id="GO:0046975">
    <property type="term" value="F:histone H3K36 methyltransferase activity"/>
    <property type="evidence" value="ECO:0007669"/>
    <property type="project" value="TreeGrafter"/>
</dbReference>
<protein>
    <submittedName>
        <fullName evidence="2">MOS1T transposase</fullName>
    </submittedName>
</protein>
<accession>A0A836JN38</accession>
<dbReference type="GO" id="GO:0015074">
    <property type="term" value="P:DNA integration"/>
    <property type="evidence" value="ECO:0007669"/>
    <property type="project" value="TreeGrafter"/>
</dbReference>
<evidence type="ECO:0000313" key="2">
    <source>
        <dbReference type="EMBL" id="KAG5319603.1"/>
    </source>
</evidence>
<dbReference type="Proteomes" id="UP000668214">
    <property type="component" value="Unassembled WGS sequence"/>
</dbReference>
<dbReference type="GO" id="GO:0035861">
    <property type="term" value="C:site of double-strand break"/>
    <property type="evidence" value="ECO:0007669"/>
    <property type="project" value="TreeGrafter"/>
</dbReference>
<dbReference type="InterPro" id="IPR041426">
    <property type="entry name" value="Mos1_HTH"/>
</dbReference>
<dbReference type="EMBL" id="JAANIA010001671">
    <property type="protein sequence ID" value="KAG5319603.1"/>
    <property type="molecule type" value="Genomic_DNA"/>
</dbReference>
<evidence type="ECO:0000259" key="1">
    <source>
        <dbReference type="Pfam" id="PF17906"/>
    </source>
</evidence>
<comment type="caution">
    <text evidence="2">The sequence shown here is derived from an EMBL/GenBank/DDBJ whole genome shotgun (WGS) entry which is preliminary data.</text>
</comment>
<dbReference type="GO" id="GO:0031297">
    <property type="term" value="P:replication fork processing"/>
    <property type="evidence" value="ECO:0007669"/>
    <property type="project" value="TreeGrafter"/>
</dbReference>
<dbReference type="GO" id="GO:0005634">
    <property type="term" value="C:nucleus"/>
    <property type="evidence" value="ECO:0007669"/>
    <property type="project" value="TreeGrafter"/>
</dbReference>
<feature type="domain" description="Mos1 transposase HTH" evidence="1">
    <location>
        <begin position="17"/>
        <end position="66"/>
    </location>
</feature>
<feature type="non-terminal residue" evidence="2">
    <location>
        <position position="219"/>
    </location>
</feature>
<dbReference type="Gene3D" id="1.10.10.1450">
    <property type="match status" value="1"/>
</dbReference>
<dbReference type="Pfam" id="PF17906">
    <property type="entry name" value="HTH_48"/>
    <property type="match status" value="1"/>
</dbReference>
<name>A0A836JN38_9HYME</name>
<dbReference type="GO" id="GO:0042800">
    <property type="term" value="F:histone H3K4 methyltransferase activity"/>
    <property type="evidence" value="ECO:0007669"/>
    <property type="project" value="TreeGrafter"/>
</dbReference>
<proteinExistence type="predicted"/>
<dbReference type="GO" id="GO:0044774">
    <property type="term" value="P:mitotic DNA integrity checkpoint signaling"/>
    <property type="evidence" value="ECO:0007669"/>
    <property type="project" value="TreeGrafter"/>
</dbReference>
<dbReference type="InterPro" id="IPR036388">
    <property type="entry name" value="WH-like_DNA-bd_sf"/>
</dbReference>
<reference evidence="2" key="1">
    <citation type="submission" date="2020-02" db="EMBL/GenBank/DDBJ databases">
        <title>Relaxed selection underlies rapid genomic changes in the transitions from sociality to social parasitism in ants.</title>
        <authorList>
            <person name="Bi X."/>
        </authorList>
    </citation>
    <scope>NUCLEOTIDE SEQUENCE</scope>
    <source>
        <strain evidence="2">BGI-DK2014c</strain>
        <tissue evidence="2">Whole body</tissue>
    </source>
</reference>
<evidence type="ECO:0000313" key="3">
    <source>
        <dbReference type="Proteomes" id="UP000668214"/>
    </source>
</evidence>
<dbReference type="Gene3D" id="1.10.10.10">
    <property type="entry name" value="Winged helix-like DNA-binding domain superfamily/Winged helix DNA-binding domain"/>
    <property type="match status" value="1"/>
</dbReference>
<dbReference type="GO" id="GO:0000793">
    <property type="term" value="C:condensed chromosome"/>
    <property type="evidence" value="ECO:0007669"/>
    <property type="project" value="TreeGrafter"/>
</dbReference>
<dbReference type="AlphaFoldDB" id="A0A836JN38"/>
<keyword evidence="3" id="KW-1185">Reference proteome</keyword>